<proteinExistence type="predicted"/>
<dbReference type="Proteomes" id="UP001187192">
    <property type="component" value="Unassembled WGS sequence"/>
</dbReference>
<accession>A0AA88J9L1</accession>
<feature type="compositionally biased region" description="Low complexity" evidence="1">
    <location>
        <begin position="10"/>
        <end position="35"/>
    </location>
</feature>
<evidence type="ECO:0000313" key="3">
    <source>
        <dbReference type="Proteomes" id="UP001187192"/>
    </source>
</evidence>
<feature type="region of interest" description="Disordered" evidence="1">
    <location>
        <begin position="1"/>
        <end position="135"/>
    </location>
</feature>
<sequence length="315" mass="34795">MSNSENEALSGSADITGSTSSISSSSTGEPATSSSRTPDRLSGISDVPSPTSQGREGADRLGEVQELTGIARAPPAPVVDLTAEAGKSAERMASEASTSGREDSEDSESTPSSGEPIQPTIARRPSLRENDFPSRPPPGYIALSAKYFRAGLRLSFHQFLRRALTRLNVTPAKLNENAYQILVGCYILWVKNFAAELPFRAFQNIYRMKKAPSAKGFYYFQGLKGTFITECPDSDKQFKHLWFYAGGRCLHVDLPYAEVRPSERVPVVFRRGYVWNRASYVPELMQAQVEALLEKSDLKRSQYRLLSSASLQEHR</sequence>
<comment type="caution">
    <text evidence="2">The sequence shown here is derived from an EMBL/GenBank/DDBJ whole genome shotgun (WGS) entry which is preliminary data.</text>
</comment>
<dbReference type="EMBL" id="BTGU01000749">
    <property type="protein sequence ID" value="GMN69018.1"/>
    <property type="molecule type" value="Genomic_DNA"/>
</dbReference>
<evidence type="ECO:0000256" key="1">
    <source>
        <dbReference type="SAM" id="MobiDB-lite"/>
    </source>
</evidence>
<dbReference type="AlphaFoldDB" id="A0AA88J9L1"/>
<organism evidence="2 3">
    <name type="scientific">Ficus carica</name>
    <name type="common">Common fig</name>
    <dbReference type="NCBI Taxonomy" id="3494"/>
    <lineage>
        <taxon>Eukaryota</taxon>
        <taxon>Viridiplantae</taxon>
        <taxon>Streptophyta</taxon>
        <taxon>Embryophyta</taxon>
        <taxon>Tracheophyta</taxon>
        <taxon>Spermatophyta</taxon>
        <taxon>Magnoliopsida</taxon>
        <taxon>eudicotyledons</taxon>
        <taxon>Gunneridae</taxon>
        <taxon>Pentapetalae</taxon>
        <taxon>rosids</taxon>
        <taxon>fabids</taxon>
        <taxon>Rosales</taxon>
        <taxon>Moraceae</taxon>
        <taxon>Ficeae</taxon>
        <taxon>Ficus</taxon>
    </lineage>
</organism>
<gene>
    <name evidence="2" type="ORF">TIFTF001_038066</name>
</gene>
<reference evidence="2" key="1">
    <citation type="submission" date="2023-07" db="EMBL/GenBank/DDBJ databases">
        <title>draft genome sequence of fig (Ficus carica).</title>
        <authorList>
            <person name="Takahashi T."/>
            <person name="Nishimura K."/>
        </authorList>
    </citation>
    <scope>NUCLEOTIDE SEQUENCE</scope>
</reference>
<protein>
    <submittedName>
        <fullName evidence="2">Uncharacterized protein</fullName>
    </submittedName>
</protein>
<name>A0AA88J9L1_FICCA</name>
<keyword evidence="3" id="KW-1185">Reference proteome</keyword>
<evidence type="ECO:0000313" key="2">
    <source>
        <dbReference type="EMBL" id="GMN69018.1"/>
    </source>
</evidence>